<feature type="signal peptide" evidence="1">
    <location>
        <begin position="1"/>
        <end position="24"/>
    </location>
</feature>
<dbReference type="Proteomes" id="UP000694843">
    <property type="component" value="Unplaced"/>
</dbReference>
<dbReference type="AlphaFoldDB" id="A0A8B7P8K3"/>
<sequence length="146" mass="15867">MCRLHGSSSCTIAMLLVLMTSTLAVTLKRAERASGPAREDEFLSTLQQHTNETRSSLAHHIQNVAGVMKDTMTSPWVPGAGKQLFPGATPACLSCQVLVKALFQFLRSTTDTALFYKGLIAICQQLLFRQPGVCSGILNNEKVTNQ</sequence>
<accession>A0A8B7P8K3</accession>
<reference evidence="3" key="1">
    <citation type="submission" date="2025-08" db="UniProtKB">
        <authorList>
            <consortium name="RefSeq"/>
        </authorList>
    </citation>
    <scope>IDENTIFICATION</scope>
    <source>
        <tissue evidence="3">Whole organism</tissue>
    </source>
</reference>
<dbReference type="KEGG" id="hazt:108678400"/>
<evidence type="ECO:0000313" key="3">
    <source>
        <dbReference type="RefSeq" id="XP_018022305.1"/>
    </source>
</evidence>
<evidence type="ECO:0000313" key="2">
    <source>
        <dbReference type="Proteomes" id="UP000694843"/>
    </source>
</evidence>
<proteinExistence type="predicted"/>
<name>A0A8B7P8K3_HYAAZ</name>
<feature type="chain" id="PRO_5034310852" evidence="1">
    <location>
        <begin position="25"/>
        <end position="146"/>
    </location>
</feature>
<dbReference type="RefSeq" id="XP_018022305.1">
    <property type="nucleotide sequence ID" value="XM_018166816.1"/>
</dbReference>
<gene>
    <name evidence="3" type="primary">LOC108678400</name>
</gene>
<evidence type="ECO:0000256" key="1">
    <source>
        <dbReference type="SAM" id="SignalP"/>
    </source>
</evidence>
<dbReference type="GeneID" id="108678400"/>
<keyword evidence="2" id="KW-1185">Reference proteome</keyword>
<keyword evidence="1" id="KW-0732">Signal</keyword>
<protein>
    <submittedName>
        <fullName evidence="3">Uncharacterized protein LOC108678400</fullName>
    </submittedName>
</protein>
<organism evidence="2 3">
    <name type="scientific">Hyalella azteca</name>
    <name type="common">Amphipod</name>
    <dbReference type="NCBI Taxonomy" id="294128"/>
    <lineage>
        <taxon>Eukaryota</taxon>
        <taxon>Metazoa</taxon>
        <taxon>Ecdysozoa</taxon>
        <taxon>Arthropoda</taxon>
        <taxon>Crustacea</taxon>
        <taxon>Multicrustacea</taxon>
        <taxon>Malacostraca</taxon>
        <taxon>Eumalacostraca</taxon>
        <taxon>Peracarida</taxon>
        <taxon>Amphipoda</taxon>
        <taxon>Senticaudata</taxon>
        <taxon>Talitrida</taxon>
        <taxon>Talitroidea</taxon>
        <taxon>Hyalellidae</taxon>
        <taxon>Hyalella</taxon>
    </lineage>
</organism>